<evidence type="ECO:0000313" key="7">
    <source>
        <dbReference type="Proteomes" id="UP000728032"/>
    </source>
</evidence>
<dbReference type="EMBL" id="CAJPVJ010018314">
    <property type="protein sequence ID" value="CAG2176922.1"/>
    <property type="molecule type" value="Genomic_DNA"/>
</dbReference>
<evidence type="ECO:0000256" key="4">
    <source>
        <dbReference type="SAM" id="SignalP"/>
    </source>
</evidence>
<dbReference type="SUPFAM" id="SSF49764">
    <property type="entry name" value="HSP20-like chaperones"/>
    <property type="match status" value="1"/>
</dbReference>
<feature type="signal peptide" evidence="4">
    <location>
        <begin position="1"/>
        <end position="16"/>
    </location>
</feature>
<dbReference type="InterPro" id="IPR001436">
    <property type="entry name" value="Alpha-crystallin/sHSP_animal"/>
</dbReference>
<name>A0A7R9MIN1_9ACAR</name>
<dbReference type="GO" id="GO:0042026">
    <property type="term" value="P:protein refolding"/>
    <property type="evidence" value="ECO:0007669"/>
    <property type="project" value="TreeGrafter"/>
</dbReference>
<keyword evidence="4" id="KW-0732">Signal</keyword>
<evidence type="ECO:0000256" key="3">
    <source>
        <dbReference type="RuleBase" id="RU003616"/>
    </source>
</evidence>
<dbReference type="GO" id="GO:0051082">
    <property type="term" value="F:unfolded protein binding"/>
    <property type="evidence" value="ECO:0007669"/>
    <property type="project" value="TreeGrafter"/>
</dbReference>
<dbReference type="PRINTS" id="PR00299">
    <property type="entry name" value="ACRYSTALLIN"/>
</dbReference>
<evidence type="ECO:0000259" key="5">
    <source>
        <dbReference type="PROSITE" id="PS01031"/>
    </source>
</evidence>
<dbReference type="CDD" id="cd06526">
    <property type="entry name" value="metazoan_ACD"/>
    <property type="match status" value="1"/>
</dbReference>
<dbReference type="PROSITE" id="PS01031">
    <property type="entry name" value="SHSP"/>
    <property type="match status" value="1"/>
</dbReference>
<accession>A0A7R9MIN1</accession>
<dbReference type="GO" id="GO:0005737">
    <property type="term" value="C:cytoplasm"/>
    <property type="evidence" value="ECO:0007669"/>
    <property type="project" value="TreeGrafter"/>
</dbReference>
<dbReference type="InterPro" id="IPR008978">
    <property type="entry name" value="HSP20-like_chaperone"/>
</dbReference>
<dbReference type="GO" id="GO:0005634">
    <property type="term" value="C:nucleus"/>
    <property type="evidence" value="ECO:0007669"/>
    <property type="project" value="TreeGrafter"/>
</dbReference>
<dbReference type="EMBL" id="OC933139">
    <property type="protein sequence ID" value="CAD7659760.1"/>
    <property type="molecule type" value="Genomic_DNA"/>
</dbReference>
<dbReference type="Pfam" id="PF00011">
    <property type="entry name" value="HSP20"/>
    <property type="match status" value="1"/>
</dbReference>
<evidence type="ECO:0000313" key="6">
    <source>
        <dbReference type="EMBL" id="CAD7659760.1"/>
    </source>
</evidence>
<feature type="chain" id="PRO_5035592543" description="SHSP domain-containing protein" evidence="4">
    <location>
        <begin position="17"/>
        <end position="190"/>
    </location>
</feature>
<proteinExistence type="inferred from homology"/>
<comment type="similarity">
    <text evidence="2 3">Belongs to the small heat shock protein (HSP20) family.</text>
</comment>
<dbReference type="Proteomes" id="UP000728032">
    <property type="component" value="Unassembled WGS sequence"/>
</dbReference>
<evidence type="ECO:0000256" key="2">
    <source>
        <dbReference type="PROSITE-ProRule" id="PRU00285"/>
    </source>
</evidence>
<protein>
    <recommendedName>
        <fullName evidence="5">SHSP domain-containing protein</fullName>
    </recommendedName>
</protein>
<keyword evidence="1" id="KW-0346">Stress response</keyword>
<dbReference type="AlphaFoldDB" id="A0A7R9MIN1"/>
<organism evidence="6">
    <name type="scientific">Oppiella nova</name>
    <dbReference type="NCBI Taxonomy" id="334625"/>
    <lineage>
        <taxon>Eukaryota</taxon>
        <taxon>Metazoa</taxon>
        <taxon>Ecdysozoa</taxon>
        <taxon>Arthropoda</taxon>
        <taxon>Chelicerata</taxon>
        <taxon>Arachnida</taxon>
        <taxon>Acari</taxon>
        <taxon>Acariformes</taxon>
        <taxon>Sarcoptiformes</taxon>
        <taxon>Oribatida</taxon>
        <taxon>Brachypylina</taxon>
        <taxon>Oppioidea</taxon>
        <taxon>Oppiidae</taxon>
        <taxon>Oppiella</taxon>
    </lineage>
</organism>
<dbReference type="PANTHER" id="PTHR45640:SF13">
    <property type="entry name" value="HEAT SHOCK PROTEIN 22-RELATED"/>
    <property type="match status" value="1"/>
</dbReference>
<dbReference type="GO" id="GO:0009408">
    <property type="term" value="P:response to heat"/>
    <property type="evidence" value="ECO:0007669"/>
    <property type="project" value="TreeGrafter"/>
</dbReference>
<gene>
    <name evidence="6" type="ORF">ONB1V03_LOCUS16355</name>
</gene>
<dbReference type="Gene3D" id="2.60.40.790">
    <property type="match status" value="1"/>
</dbReference>
<reference evidence="6" key="1">
    <citation type="submission" date="2020-11" db="EMBL/GenBank/DDBJ databases">
        <authorList>
            <person name="Tran Van P."/>
        </authorList>
    </citation>
    <scope>NUCLEOTIDE SEQUENCE</scope>
</reference>
<dbReference type="PANTHER" id="PTHR45640">
    <property type="entry name" value="HEAT SHOCK PROTEIN HSP-12.2-RELATED"/>
    <property type="match status" value="1"/>
</dbReference>
<dbReference type="OrthoDB" id="1431247at2759"/>
<keyword evidence="7" id="KW-1185">Reference proteome</keyword>
<sequence>MALLMLPGLWLGSALSGDDDEPEYDYGHHDCADGCYGATDCCHNCYDREPPVTQPTPTSRAFSVRVDCRHFRPKEIRVSCVENNVVVQCQHREKPDAHGWVEREFKRRYELPDNCPPDTVVANLDRNEAGSEQPTQAATGANERHIRVNVLAPIRSYRPEWRAPLHAMEFLNRTGMSAGMRRPPYYYPNF</sequence>
<evidence type="ECO:0000256" key="1">
    <source>
        <dbReference type="ARBA" id="ARBA00023016"/>
    </source>
</evidence>
<dbReference type="InterPro" id="IPR002068">
    <property type="entry name" value="A-crystallin/Hsp20_dom"/>
</dbReference>
<feature type="domain" description="SHSP" evidence="5">
    <location>
        <begin position="43"/>
        <end position="151"/>
    </location>
</feature>